<dbReference type="InterPro" id="IPR056944">
    <property type="entry name" value="Tubby_C-like"/>
</dbReference>
<evidence type="ECO:0000313" key="3">
    <source>
        <dbReference type="Proteomes" id="UP001179280"/>
    </source>
</evidence>
<reference evidence="2" key="1">
    <citation type="submission" date="2021-01" db="EMBL/GenBank/DDBJ databases">
        <title>Genomic Encyclopedia of Type Strains, Phase IV (KMG-IV): sequencing the most valuable type-strain genomes for metagenomic binning, comparative biology and taxonomic classification.</title>
        <authorList>
            <person name="Goeker M."/>
        </authorList>
    </citation>
    <scope>NUCLEOTIDE SEQUENCE</scope>
    <source>
        <strain evidence="2">DSM 21943</strain>
    </source>
</reference>
<evidence type="ECO:0000259" key="1">
    <source>
        <dbReference type="Pfam" id="PF23728"/>
    </source>
</evidence>
<proteinExistence type="predicted"/>
<sequence length="150" mass="17766">MRRFYRTRMERVVDAFLKIANKKNYIATINGKEKSYSATYFSFKNSLWRDKWYIYPTGTLEGQPCGHFINTSKVTTNPCFLYEKGNKAYLFRSDLLDKKTYIENKQKQVIAIIFFKSFTTARNTYISIKKEELESSEVLLLTHIYTTNTE</sequence>
<accession>A0ABS2SZ78</accession>
<keyword evidence="3" id="KW-1185">Reference proteome</keyword>
<feature type="domain" description="Tubby C-terminal" evidence="1">
    <location>
        <begin position="1"/>
        <end position="145"/>
    </location>
</feature>
<dbReference type="EMBL" id="JAFBCV010000017">
    <property type="protein sequence ID" value="MBM7840823.1"/>
    <property type="molecule type" value="Genomic_DNA"/>
</dbReference>
<gene>
    <name evidence="2" type="ORF">JOC54_004116</name>
</gene>
<name>A0ABS2SZ78_9BACI</name>
<organism evidence="2 3">
    <name type="scientific">Shouchella xiaoxiensis</name>
    <dbReference type="NCBI Taxonomy" id="766895"/>
    <lineage>
        <taxon>Bacteria</taxon>
        <taxon>Bacillati</taxon>
        <taxon>Bacillota</taxon>
        <taxon>Bacilli</taxon>
        <taxon>Bacillales</taxon>
        <taxon>Bacillaceae</taxon>
        <taxon>Shouchella</taxon>
    </lineage>
</organism>
<comment type="caution">
    <text evidence="2">The sequence shown here is derived from an EMBL/GenBank/DDBJ whole genome shotgun (WGS) entry which is preliminary data.</text>
</comment>
<protein>
    <recommendedName>
        <fullName evidence="1">Tubby C-terminal domain-containing protein</fullName>
    </recommendedName>
</protein>
<dbReference type="Pfam" id="PF23728">
    <property type="entry name" value="Tubby_C_like"/>
    <property type="match status" value="1"/>
</dbReference>
<evidence type="ECO:0000313" key="2">
    <source>
        <dbReference type="EMBL" id="MBM7840823.1"/>
    </source>
</evidence>
<dbReference type="Proteomes" id="UP001179280">
    <property type="component" value="Unassembled WGS sequence"/>
</dbReference>